<proteinExistence type="predicted"/>
<dbReference type="Proteomes" id="UP000228948">
    <property type="component" value="Chromosome"/>
</dbReference>
<dbReference type="GO" id="GO:0003677">
    <property type="term" value="F:DNA binding"/>
    <property type="evidence" value="ECO:0007669"/>
    <property type="project" value="InterPro"/>
</dbReference>
<dbReference type="SMART" id="SM00421">
    <property type="entry name" value="HTH_LUXR"/>
    <property type="match status" value="1"/>
</dbReference>
<name>A0A2K8KA12_9RHOB</name>
<keyword evidence="1" id="KW-0812">Transmembrane</keyword>
<dbReference type="OrthoDB" id="8277135at2"/>
<dbReference type="GO" id="GO:0006355">
    <property type="term" value="P:regulation of DNA-templated transcription"/>
    <property type="evidence" value="ECO:0007669"/>
    <property type="project" value="InterPro"/>
</dbReference>
<evidence type="ECO:0000313" key="3">
    <source>
        <dbReference type="EMBL" id="ATX64545.1"/>
    </source>
</evidence>
<dbReference type="Pfam" id="PF00196">
    <property type="entry name" value="GerE"/>
    <property type="match status" value="1"/>
</dbReference>
<dbReference type="CDD" id="cd06170">
    <property type="entry name" value="LuxR_C_like"/>
    <property type="match status" value="1"/>
</dbReference>
<keyword evidence="1" id="KW-0472">Membrane</keyword>
<reference evidence="3 4" key="1">
    <citation type="submission" date="2017-11" db="EMBL/GenBank/DDBJ databases">
        <title>Revised Sequence and Annotation of the Rhodobaca barguzinensis strain alga05 Genome.</title>
        <authorList>
            <person name="Kopejtka K."/>
            <person name="Tomasch J.M."/>
            <person name="Bunk B."/>
            <person name="Koblizek M."/>
        </authorList>
    </citation>
    <scope>NUCLEOTIDE SEQUENCE [LARGE SCALE GENOMIC DNA]</scope>
    <source>
        <strain evidence="4">alga05</strain>
    </source>
</reference>
<evidence type="ECO:0000256" key="1">
    <source>
        <dbReference type="SAM" id="Phobius"/>
    </source>
</evidence>
<protein>
    <submittedName>
        <fullName evidence="3">LuxR family transcriptional regulator</fullName>
    </submittedName>
</protein>
<dbReference type="InterPro" id="IPR000792">
    <property type="entry name" value="Tscrpt_reg_LuxR_C"/>
</dbReference>
<feature type="transmembrane region" description="Helical" evidence="1">
    <location>
        <begin position="7"/>
        <end position="30"/>
    </location>
</feature>
<dbReference type="InterPro" id="IPR036388">
    <property type="entry name" value="WH-like_DNA-bd_sf"/>
</dbReference>
<dbReference type="Gene3D" id="1.10.10.10">
    <property type="entry name" value="Winged helix-like DNA-binding domain superfamily/Winged helix DNA-binding domain"/>
    <property type="match status" value="1"/>
</dbReference>
<keyword evidence="4" id="KW-1185">Reference proteome</keyword>
<evidence type="ECO:0000313" key="4">
    <source>
        <dbReference type="Proteomes" id="UP000228948"/>
    </source>
</evidence>
<dbReference type="STRING" id="441209.GCA_001870665_01081"/>
<dbReference type="EMBL" id="CP024899">
    <property type="protein sequence ID" value="ATX64545.1"/>
    <property type="molecule type" value="Genomic_DNA"/>
</dbReference>
<dbReference type="SUPFAM" id="SSF46894">
    <property type="entry name" value="C-terminal effector domain of the bipartite response regulators"/>
    <property type="match status" value="1"/>
</dbReference>
<feature type="transmembrane region" description="Helical" evidence="1">
    <location>
        <begin position="42"/>
        <end position="67"/>
    </location>
</feature>
<dbReference type="AlphaFoldDB" id="A0A2K8KA12"/>
<dbReference type="InterPro" id="IPR016032">
    <property type="entry name" value="Sig_transdc_resp-reg_C-effctor"/>
</dbReference>
<accession>A0A2K8KA12</accession>
<dbReference type="RefSeq" id="WP_071480100.1">
    <property type="nucleotide sequence ID" value="NZ_CP024899.1"/>
</dbReference>
<organism evidence="3 4">
    <name type="scientific">Roseinatronobacter bogoriensis subsp. barguzinensis</name>
    <dbReference type="NCBI Taxonomy" id="441209"/>
    <lineage>
        <taxon>Bacteria</taxon>
        <taxon>Pseudomonadati</taxon>
        <taxon>Pseudomonadota</taxon>
        <taxon>Alphaproteobacteria</taxon>
        <taxon>Rhodobacterales</taxon>
        <taxon>Paracoccaceae</taxon>
        <taxon>Roseinatronobacter</taxon>
    </lineage>
</organism>
<keyword evidence="1" id="KW-1133">Transmembrane helix</keyword>
<sequence length="205" mass="22748">MDSIRSIYIGIALVLLIAFGKTALVSTFFLEELLRTGPVLLLLYLIFAVLTGFVFFVLQQFFGHLIVPEDKFKTLSTTQNEPGKEVLVELHAKDWGLSKAETEVAILVVKGFSNAEIADIRGSVLSTVKTQLGSIYQKSGLENRYQLMAFITDEVCEAAKATQINHKVSPRHSSLKDVSAPNPEADVANVTTHPNVELFRKRVRK</sequence>
<evidence type="ECO:0000259" key="2">
    <source>
        <dbReference type="SMART" id="SM00421"/>
    </source>
</evidence>
<feature type="domain" description="HTH luxR-type" evidence="2">
    <location>
        <begin position="94"/>
        <end position="151"/>
    </location>
</feature>
<dbReference type="KEGG" id="rbg:BG454_00790"/>
<gene>
    <name evidence="3" type="ORF">BG454_00790</name>
</gene>